<dbReference type="Gene3D" id="3.40.720.10">
    <property type="entry name" value="Alkaline Phosphatase, subunit A"/>
    <property type="match status" value="1"/>
</dbReference>
<dbReference type="GO" id="GO:0004065">
    <property type="term" value="F:arylsulfatase activity"/>
    <property type="evidence" value="ECO:0007669"/>
    <property type="project" value="TreeGrafter"/>
</dbReference>
<reference evidence="3 4" key="1">
    <citation type="submission" date="2016-03" db="EMBL/GenBank/DDBJ databases">
        <authorList>
            <consortium name="Pathogen Informatics"/>
        </authorList>
    </citation>
    <scope>NUCLEOTIDE SEQUENCE [LARGE SCALE GENOMIC DNA]</scope>
    <source>
        <strain evidence="3 4">NCTC13364</strain>
    </source>
</reference>
<evidence type="ECO:0000259" key="2">
    <source>
        <dbReference type="Pfam" id="PF00884"/>
    </source>
</evidence>
<dbReference type="CDD" id="cd16037">
    <property type="entry name" value="sulfatase_like"/>
    <property type="match status" value="1"/>
</dbReference>
<proteinExistence type="predicted"/>
<dbReference type="SUPFAM" id="SSF53649">
    <property type="entry name" value="Alkaline phosphatase-like"/>
    <property type="match status" value="1"/>
</dbReference>
<feature type="region of interest" description="Disordered" evidence="1">
    <location>
        <begin position="460"/>
        <end position="483"/>
    </location>
</feature>
<accession>A0A157P5B1</accession>
<dbReference type="Pfam" id="PF00884">
    <property type="entry name" value="Sulfatase"/>
    <property type="match status" value="1"/>
</dbReference>
<feature type="domain" description="Sulfatase N-terminal" evidence="2">
    <location>
        <begin position="4"/>
        <end position="340"/>
    </location>
</feature>
<dbReference type="EMBL" id="FKBS01000014">
    <property type="protein sequence ID" value="SAI28747.1"/>
    <property type="molecule type" value="Genomic_DNA"/>
</dbReference>
<keyword evidence="3" id="KW-0378">Hydrolase</keyword>
<name>A0A157P5B1_9BORD</name>
<organism evidence="3 4">
    <name type="scientific">Bordetella ansorpii</name>
    <dbReference type="NCBI Taxonomy" id="288768"/>
    <lineage>
        <taxon>Bacteria</taxon>
        <taxon>Pseudomonadati</taxon>
        <taxon>Pseudomonadota</taxon>
        <taxon>Betaproteobacteria</taxon>
        <taxon>Burkholderiales</taxon>
        <taxon>Alcaligenaceae</taxon>
        <taxon>Bordetella</taxon>
    </lineage>
</organism>
<evidence type="ECO:0000313" key="4">
    <source>
        <dbReference type="Proteomes" id="UP000077037"/>
    </source>
</evidence>
<dbReference type="PANTHER" id="PTHR46615:SF1">
    <property type="entry name" value="ARYLSULFATASE K"/>
    <property type="match status" value="1"/>
</dbReference>
<evidence type="ECO:0000256" key="1">
    <source>
        <dbReference type="SAM" id="MobiDB-lite"/>
    </source>
</evidence>
<dbReference type="RefSeq" id="WP_066411881.1">
    <property type="nucleotide sequence ID" value="NZ_FKBS01000014.1"/>
</dbReference>
<sequence>MRGKNIVVIMSDEHNPEFMGCSGHPFIKTPHLDALAARGVRFPNAYTPSPICVPARAAFATGMRVHQTRHWDNAMPYVGDPRGWGHVLQEQGIAVESIGKLHYRNEEDPVGFDREHIPMHVLGGYGMVWASIRDPYLPVEGRKRMLGDRIGSGESTYTAYDRDVTGHTVQWLREAAQAGRPFVLYVGLVAPHFPLIAPNEFFALYEPSQIPHAKLHPKDGYARHPWVQAYAEFERSEETFQSEAERVDAFLAYYGLCSFLDSNVGRITKALQESGLADSTHVIYTSDHGDNVGARGLWGKSTLYQESVGIPMIVAGPDVRPGVCETAVDLLDLYPTILQGVGLDAAPRMGPRPGRSLFELAEAPVDGQRPILSEYHAAGSNTAGFMLRKGDWKYHHYVRFQPELFNLRDDPQELHDLSADPAYAGVLAEMRAALYAICNPEAVDAQAKADQTALIERMGGTEAASRLGSSGATPAPRKTETAA</sequence>
<dbReference type="GO" id="GO:0015024">
    <property type="term" value="F:glucuronate-2-sulfatase activity"/>
    <property type="evidence" value="ECO:0007669"/>
    <property type="project" value="TreeGrafter"/>
</dbReference>
<dbReference type="OrthoDB" id="9766107at2"/>
<dbReference type="EC" id="3.1.6.6" evidence="3"/>
<dbReference type="InterPro" id="IPR051849">
    <property type="entry name" value="GAG-degrading_sulfatase"/>
</dbReference>
<dbReference type="GO" id="GO:0047753">
    <property type="term" value="F:choline-sulfatase activity"/>
    <property type="evidence" value="ECO:0007669"/>
    <property type="project" value="UniProtKB-EC"/>
</dbReference>
<protein>
    <submittedName>
        <fullName evidence="3">Sulfatase</fullName>
        <ecNumber evidence="3">3.1.6.6</ecNumber>
    </submittedName>
</protein>
<gene>
    <name evidence="3" type="primary">betC_1</name>
    <name evidence="3" type="ORF">SAMEA1982600_02277</name>
</gene>
<dbReference type="PANTHER" id="PTHR46615">
    <property type="entry name" value="ARYLSULFATASE K"/>
    <property type="match status" value="1"/>
</dbReference>
<dbReference type="InterPro" id="IPR017850">
    <property type="entry name" value="Alkaline_phosphatase_core_sf"/>
</dbReference>
<evidence type="ECO:0000313" key="3">
    <source>
        <dbReference type="EMBL" id="SAI28747.1"/>
    </source>
</evidence>
<dbReference type="AlphaFoldDB" id="A0A157P5B1"/>
<dbReference type="InterPro" id="IPR000917">
    <property type="entry name" value="Sulfatase_N"/>
</dbReference>
<dbReference type="Proteomes" id="UP000077037">
    <property type="component" value="Unassembled WGS sequence"/>
</dbReference>